<keyword evidence="4" id="KW-1185">Reference proteome</keyword>
<protein>
    <recommendedName>
        <fullName evidence="5">S-adenosyl-L-methionine-dependent methyltransferase</fullName>
    </recommendedName>
</protein>
<feature type="compositionally biased region" description="Basic and acidic residues" evidence="2">
    <location>
        <begin position="1"/>
        <end position="14"/>
    </location>
</feature>
<evidence type="ECO:0000256" key="2">
    <source>
        <dbReference type="SAM" id="MobiDB-lite"/>
    </source>
</evidence>
<evidence type="ECO:0000256" key="1">
    <source>
        <dbReference type="ARBA" id="ARBA00038158"/>
    </source>
</evidence>
<evidence type="ECO:0000313" key="4">
    <source>
        <dbReference type="Proteomes" id="UP000827724"/>
    </source>
</evidence>
<feature type="compositionally biased region" description="Polar residues" evidence="2">
    <location>
        <begin position="69"/>
        <end position="79"/>
    </location>
</feature>
<dbReference type="InterPro" id="IPR029063">
    <property type="entry name" value="SAM-dependent_MTases_sf"/>
</dbReference>
<dbReference type="CDD" id="cd02440">
    <property type="entry name" value="AdoMet_MTases"/>
    <property type="match status" value="1"/>
</dbReference>
<dbReference type="PANTHER" id="PTHR43591:SF10">
    <property type="entry name" value="ABC TRANSMEMBRANE TYPE-1 DOMAIN-CONTAINING PROTEIN-RELATED"/>
    <property type="match status" value="1"/>
</dbReference>
<dbReference type="OrthoDB" id="184880at2759"/>
<reference evidence="3" key="1">
    <citation type="submission" date="2021-08" db="EMBL/GenBank/DDBJ databases">
        <title>Chromosome-Level Trichoderma cornu-damae using Hi-C Data.</title>
        <authorList>
            <person name="Kim C.S."/>
        </authorList>
    </citation>
    <scope>NUCLEOTIDE SEQUENCE</scope>
    <source>
        <strain evidence="3">KA19-0412C</strain>
    </source>
</reference>
<name>A0A9P8QL95_9HYPO</name>
<dbReference type="Gene3D" id="3.40.50.150">
    <property type="entry name" value="Vaccinia Virus protein VP39"/>
    <property type="match status" value="1"/>
</dbReference>
<organism evidence="3 4">
    <name type="scientific">Trichoderma cornu-damae</name>
    <dbReference type="NCBI Taxonomy" id="654480"/>
    <lineage>
        <taxon>Eukaryota</taxon>
        <taxon>Fungi</taxon>
        <taxon>Dikarya</taxon>
        <taxon>Ascomycota</taxon>
        <taxon>Pezizomycotina</taxon>
        <taxon>Sordariomycetes</taxon>
        <taxon>Hypocreomycetidae</taxon>
        <taxon>Hypocreales</taxon>
        <taxon>Hypocreaceae</taxon>
        <taxon>Trichoderma</taxon>
    </lineage>
</organism>
<feature type="region of interest" description="Disordered" evidence="2">
    <location>
        <begin position="1"/>
        <end position="79"/>
    </location>
</feature>
<dbReference type="SUPFAM" id="SSF53335">
    <property type="entry name" value="S-adenosyl-L-methionine-dependent methyltransferases"/>
    <property type="match status" value="1"/>
</dbReference>
<dbReference type="EMBL" id="JAIWOZ010000005">
    <property type="protein sequence ID" value="KAH6604622.1"/>
    <property type="molecule type" value="Genomic_DNA"/>
</dbReference>
<dbReference type="AlphaFoldDB" id="A0A9P8QL95"/>
<comment type="similarity">
    <text evidence="1">Belongs to the methyltransferase superfamily. LaeA methyltransferase family.</text>
</comment>
<dbReference type="Proteomes" id="UP000827724">
    <property type="component" value="Unassembled WGS sequence"/>
</dbReference>
<accession>A0A9P8QL95</accession>
<gene>
    <name evidence="3" type="ORF">Trco_006329</name>
</gene>
<feature type="compositionally biased region" description="Acidic residues" evidence="2">
    <location>
        <begin position="49"/>
        <end position="61"/>
    </location>
</feature>
<sequence length="370" mass="41819">MDKPRDAAAKDGHVETSPASTPAKKPHADGSPAESNAAPVRSELMVAETTDDPAIEADDTASDAGYESETASRASTSVCSSVRDYEFENNRRYHRFQEGRYQFPNDEPEQEREDMKHAMVVHLCQGKLHYAPLENPQKMLDIGTGTGIWAIDMGDEYPEAEILGIDLSPIQPQWVPPNVQFMVDDAEAEWVIPPDSLDYVHIRHMTSSIRDWPTLLSRAYQALKPGGWIELQELQFEVRCDDGTVRQGNKVAHFFETMKRALINFDVDLLAMRHNKRNVTDAGFVNVTEIPFKVPIGEWPKDARMKMIGLYNRSMIHDALYGVAVRPFTRGLKWTPEEVEVYLIDVRRELTDSSQHGYTPYTIVTGRKPG</sequence>
<dbReference type="Pfam" id="PF13489">
    <property type="entry name" value="Methyltransf_23"/>
    <property type="match status" value="1"/>
</dbReference>
<evidence type="ECO:0008006" key="5">
    <source>
        <dbReference type="Google" id="ProtNLM"/>
    </source>
</evidence>
<evidence type="ECO:0000313" key="3">
    <source>
        <dbReference type="EMBL" id="KAH6604622.1"/>
    </source>
</evidence>
<proteinExistence type="inferred from homology"/>
<comment type="caution">
    <text evidence="3">The sequence shown here is derived from an EMBL/GenBank/DDBJ whole genome shotgun (WGS) entry which is preliminary data.</text>
</comment>
<dbReference type="GO" id="GO:0008168">
    <property type="term" value="F:methyltransferase activity"/>
    <property type="evidence" value="ECO:0007669"/>
    <property type="project" value="TreeGrafter"/>
</dbReference>
<dbReference type="PANTHER" id="PTHR43591">
    <property type="entry name" value="METHYLTRANSFERASE"/>
    <property type="match status" value="1"/>
</dbReference>